<evidence type="ECO:0000256" key="6">
    <source>
        <dbReference type="ARBA" id="ARBA00023139"/>
    </source>
</evidence>
<feature type="region of interest" description="Disordered" evidence="11">
    <location>
        <begin position="1"/>
        <end position="39"/>
    </location>
</feature>
<dbReference type="PRINTS" id="PR00318">
    <property type="entry name" value="GPROTEINA"/>
</dbReference>
<dbReference type="GO" id="GO:0005525">
    <property type="term" value="F:GTP binding"/>
    <property type="evidence" value="ECO:0007669"/>
    <property type="project" value="UniProtKB-KW"/>
</dbReference>
<evidence type="ECO:0000256" key="7">
    <source>
        <dbReference type="ARBA" id="ARBA00023224"/>
    </source>
</evidence>
<evidence type="ECO:0000256" key="1">
    <source>
        <dbReference type="ARBA" id="ARBA00022707"/>
    </source>
</evidence>
<keyword evidence="7" id="KW-0807">Transducer</keyword>
<feature type="region of interest" description="Disordered" evidence="11">
    <location>
        <begin position="210"/>
        <end position="231"/>
    </location>
</feature>
<keyword evidence="2 10" id="KW-0479">Metal-binding</keyword>
<organism evidence="12 13">
    <name type="scientific">Coprinellus micaceus</name>
    <name type="common">Glistening ink-cap mushroom</name>
    <name type="synonym">Coprinus micaceus</name>
    <dbReference type="NCBI Taxonomy" id="71717"/>
    <lineage>
        <taxon>Eukaryota</taxon>
        <taxon>Fungi</taxon>
        <taxon>Dikarya</taxon>
        <taxon>Basidiomycota</taxon>
        <taxon>Agaricomycotina</taxon>
        <taxon>Agaricomycetes</taxon>
        <taxon>Agaricomycetidae</taxon>
        <taxon>Agaricales</taxon>
        <taxon>Agaricineae</taxon>
        <taxon>Psathyrellaceae</taxon>
        <taxon>Coprinellus</taxon>
    </lineage>
</organism>
<evidence type="ECO:0000256" key="4">
    <source>
        <dbReference type="ARBA" id="ARBA00022842"/>
    </source>
</evidence>
<dbReference type="PANTHER" id="PTHR10218:SF360">
    <property type="entry name" value="GUANINE NUCLEOTIDE-BINDING PROTEIN SUBUNIT ALPHA HOMOLOG"/>
    <property type="match status" value="1"/>
</dbReference>
<feature type="compositionally biased region" description="Basic and acidic residues" evidence="11">
    <location>
        <begin position="29"/>
        <end position="39"/>
    </location>
</feature>
<dbReference type="OrthoDB" id="5817230at2759"/>
<evidence type="ECO:0000313" key="12">
    <source>
        <dbReference type="EMBL" id="TEB29860.1"/>
    </source>
</evidence>
<keyword evidence="6" id="KW-0564">Palmitate</keyword>
<name>A0A4Y7T6W0_COPMI</name>
<dbReference type="AlphaFoldDB" id="A0A4Y7T6W0"/>
<evidence type="ECO:0000256" key="10">
    <source>
        <dbReference type="PIRSR" id="PIRSR601019-2"/>
    </source>
</evidence>
<evidence type="ECO:0000256" key="2">
    <source>
        <dbReference type="ARBA" id="ARBA00022723"/>
    </source>
</evidence>
<keyword evidence="13" id="KW-1185">Reference proteome</keyword>
<gene>
    <name evidence="12" type="ORF">FA13DRAFT_1860742</name>
</gene>
<dbReference type="GO" id="GO:0005834">
    <property type="term" value="C:heterotrimeric G-protein complex"/>
    <property type="evidence" value="ECO:0007669"/>
    <property type="project" value="TreeGrafter"/>
</dbReference>
<evidence type="ECO:0000256" key="8">
    <source>
        <dbReference type="ARBA" id="ARBA00023288"/>
    </source>
</evidence>
<sequence length="478" mass="54103">MARRRQDSELDPLAQAIAPPIDETEEEREERLTKEKDAKAVSDAIDEKIEAERVAEKKAPKPVKVLLLGQSESGKSTTLKNFQLMYEPKSSQFSPNRFFRRERASWRIVIQLNVVRSLHVVMDSITRALKASHDLPYPPTFSSLEAVPNISVQLLERKARLAPLLAIERALIQRLTPAGSGETEATQLRSNRELAVNSAKPWKTAFNQLLNGKDSGTSEDDDGIDWDDPDDPGPILYQLSEDMIGLWNDPTTQKILKMQNIRMQELAGFFLDQLEVVTARRYIPTDDDILKARLKTLGVTEHRFTLSGTGVGHDWRIFDVGGHRSQATAWVPYFDDMDTIIFLAPISCFDQTLAEDPRMNRLADSVGIWTDVCRNQLLKKTDLIVFLNKVDIFRTKIQSGLRLTDYIVSYGERPNTFESTTGYIRKKFSDILKDKSPIPRAFYCHFTTVTDPKSTSYILSSLKVIIIRGNLAKTDLAG</sequence>
<evidence type="ECO:0000256" key="11">
    <source>
        <dbReference type="SAM" id="MobiDB-lite"/>
    </source>
</evidence>
<dbReference type="GO" id="GO:0005737">
    <property type="term" value="C:cytoplasm"/>
    <property type="evidence" value="ECO:0007669"/>
    <property type="project" value="TreeGrafter"/>
</dbReference>
<keyword evidence="8" id="KW-0449">Lipoprotein</keyword>
<evidence type="ECO:0000256" key="9">
    <source>
        <dbReference type="PIRSR" id="PIRSR601019-1"/>
    </source>
</evidence>
<dbReference type="EMBL" id="QPFP01000025">
    <property type="protein sequence ID" value="TEB29860.1"/>
    <property type="molecule type" value="Genomic_DNA"/>
</dbReference>
<accession>A0A4Y7T6W0</accession>
<feature type="binding site" evidence="9">
    <location>
        <begin position="388"/>
        <end position="391"/>
    </location>
    <ligand>
        <name>GTP</name>
        <dbReference type="ChEBI" id="CHEBI:37565"/>
    </ligand>
</feature>
<dbReference type="InterPro" id="IPR001019">
    <property type="entry name" value="Gprotein_alpha_su"/>
</dbReference>
<dbReference type="GO" id="GO:0001664">
    <property type="term" value="F:G protein-coupled receptor binding"/>
    <property type="evidence" value="ECO:0007669"/>
    <property type="project" value="TreeGrafter"/>
</dbReference>
<evidence type="ECO:0000256" key="5">
    <source>
        <dbReference type="ARBA" id="ARBA00023134"/>
    </source>
</evidence>
<dbReference type="Pfam" id="PF00503">
    <property type="entry name" value="G-alpha"/>
    <property type="match status" value="1"/>
</dbReference>
<keyword evidence="4 10" id="KW-0460">Magnesium</keyword>
<dbReference type="FunFam" id="3.40.50.300:FF:003800">
    <property type="entry name" value="Guanine nucleotide-binding protein G(k) subunit alpha"/>
    <property type="match status" value="1"/>
</dbReference>
<dbReference type="InterPro" id="IPR027417">
    <property type="entry name" value="P-loop_NTPase"/>
</dbReference>
<dbReference type="STRING" id="71717.A0A4Y7T6W0"/>
<feature type="compositionally biased region" description="Acidic residues" evidence="11">
    <location>
        <begin position="217"/>
        <end position="231"/>
    </location>
</feature>
<dbReference type="InterPro" id="IPR011025">
    <property type="entry name" value="GproteinA_insert"/>
</dbReference>
<proteinExistence type="predicted"/>
<dbReference type="Proteomes" id="UP000298030">
    <property type="component" value="Unassembled WGS sequence"/>
</dbReference>
<dbReference type="GO" id="GO:0007188">
    <property type="term" value="P:adenylate cyclase-modulating G protein-coupled receptor signaling pathway"/>
    <property type="evidence" value="ECO:0007669"/>
    <property type="project" value="TreeGrafter"/>
</dbReference>
<keyword evidence="1" id="KW-0519">Myristate</keyword>
<evidence type="ECO:0000313" key="13">
    <source>
        <dbReference type="Proteomes" id="UP000298030"/>
    </source>
</evidence>
<dbReference type="SUPFAM" id="SSF52540">
    <property type="entry name" value="P-loop containing nucleoside triphosphate hydrolases"/>
    <property type="match status" value="1"/>
</dbReference>
<dbReference type="Gene3D" id="3.40.50.300">
    <property type="entry name" value="P-loop containing nucleotide triphosphate hydrolases"/>
    <property type="match status" value="2"/>
</dbReference>
<dbReference type="SUPFAM" id="SSF47895">
    <property type="entry name" value="Transducin (alpha subunit), insertion domain"/>
    <property type="match status" value="1"/>
</dbReference>
<keyword evidence="3 9" id="KW-0547">Nucleotide-binding</keyword>
<dbReference type="GO" id="GO:0003924">
    <property type="term" value="F:GTPase activity"/>
    <property type="evidence" value="ECO:0007669"/>
    <property type="project" value="InterPro"/>
</dbReference>
<evidence type="ECO:0000256" key="3">
    <source>
        <dbReference type="ARBA" id="ARBA00022741"/>
    </source>
</evidence>
<feature type="binding site" evidence="9">
    <location>
        <begin position="290"/>
        <end position="296"/>
    </location>
    <ligand>
        <name>GTP</name>
        <dbReference type="ChEBI" id="CHEBI:37565"/>
    </ligand>
</feature>
<comment type="caution">
    <text evidence="12">The sequence shown here is derived from an EMBL/GenBank/DDBJ whole genome shotgun (WGS) entry which is preliminary data.</text>
</comment>
<protein>
    <submittedName>
        <fullName evidence="12">G-alpha-domain-containing protein</fullName>
    </submittedName>
</protein>
<keyword evidence="5 9" id="KW-0342">GTP-binding</keyword>
<dbReference type="PROSITE" id="PS51882">
    <property type="entry name" value="G_ALPHA"/>
    <property type="match status" value="1"/>
</dbReference>
<dbReference type="SMART" id="SM00275">
    <property type="entry name" value="G_alpha"/>
    <property type="match status" value="1"/>
</dbReference>
<dbReference type="GO" id="GO:0031683">
    <property type="term" value="F:G-protein beta/gamma-subunit complex binding"/>
    <property type="evidence" value="ECO:0007669"/>
    <property type="project" value="InterPro"/>
</dbReference>
<dbReference type="PANTHER" id="PTHR10218">
    <property type="entry name" value="GTP-BINDING PROTEIN ALPHA SUBUNIT"/>
    <property type="match status" value="1"/>
</dbReference>
<dbReference type="GO" id="GO:0046872">
    <property type="term" value="F:metal ion binding"/>
    <property type="evidence" value="ECO:0007669"/>
    <property type="project" value="UniProtKB-KW"/>
</dbReference>
<reference evidence="12 13" key="1">
    <citation type="journal article" date="2019" name="Nat. Ecol. Evol.">
        <title>Megaphylogeny resolves global patterns of mushroom evolution.</title>
        <authorList>
            <person name="Varga T."/>
            <person name="Krizsan K."/>
            <person name="Foldi C."/>
            <person name="Dima B."/>
            <person name="Sanchez-Garcia M."/>
            <person name="Sanchez-Ramirez S."/>
            <person name="Szollosi G.J."/>
            <person name="Szarkandi J.G."/>
            <person name="Papp V."/>
            <person name="Albert L."/>
            <person name="Andreopoulos W."/>
            <person name="Angelini C."/>
            <person name="Antonin V."/>
            <person name="Barry K.W."/>
            <person name="Bougher N.L."/>
            <person name="Buchanan P."/>
            <person name="Buyck B."/>
            <person name="Bense V."/>
            <person name="Catcheside P."/>
            <person name="Chovatia M."/>
            <person name="Cooper J."/>
            <person name="Damon W."/>
            <person name="Desjardin D."/>
            <person name="Finy P."/>
            <person name="Geml J."/>
            <person name="Haridas S."/>
            <person name="Hughes K."/>
            <person name="Justo A."/>
            <person name="Karasinski D."/>
            <person name="Kautmanova I."/>
            <person name="Kiss B."/>
            <person name="Kocsube S."/>
            <person name="Kotiranta H."/>
            <person name="LaButti K.M."/>
            <person name="Lechner B.E."/>
            <person name="Liimatainen K."/>
            <person name="Lipzen A."/>
            <person name="Lukacs Z."/>
            <person name="Mihaltcheva S."/>
            <person name="Morgado L.N."/>
            <person name="Niskanen T."/>
            <person name="Noordeloos M.E."/>
            <person name="Ohm R.A."/>
            <person name="Ortiz-Santana B."/>
            <person name="Ovrebo C."/>
            <person name="Racz N."/>
            <person name="Riley R."/>
            <person name="Savchenko A."/>
            <person name="Shiryaev A."/>
            <person name="Soop K."/>
            <person name="Spirin V."/>
            <person name="Szebenyi C."/>
            <person name="Tomsovsky M."/>
            <person name="Tulloss R.E."/>
            <person name="Uehling J."/>
            <person name="Grigoriev I.V."/>
            <person name="Vagvolgyi C."/>
            <person name="Papp T."/>
            <person name="Martin F.M."/>
            <person name="Miettinen O."/>
            <person name="Hibbett D.S."/>
            <person name="Nagy L.G."/>
        </authorList>
    </citation>
    <scope>NUCLEOTIDE SEQUENCE [LARGE SCALE GENOMIC DNA]</scope>
    <source>
        <strain evidence="12 13">FP101781</strain>
    </source>
</reference>
<feature type="binding site" evidence="10">
    <location>
        <position position="296"/>
    </location>
    <ligand>
        <name>Mg(2+)</name>
        <dbReference type="ChEBI" id="CHEBI:18420"/>
    </ligand>
</feature>